<comment type="caution">
    <text evidence="3">The sequence shown here is derived from an EMBL/GenBank/DDBJ whole genome shotgun (WGS) entry which is preliminary data.</text>
</comment>
<dbReference type="PANTHER" id="PTHR33886">
    <property type="entry name" value="UNSATURATED RHAMNOGALACTURONAN HYDROLASE (EUROFUNG)"/>
    <property type="match status" value="1"/>
</dbReference>
<dbReference type="AlphaFoldDB" id="A0A327R5T6"/>
<name>A0A327R5T6_9BACT</name>
<sequence length="725" mass="80918">MKRNFYALALAGLLGLNSTKAATVADNDSTLSASSNIQVLKKVADWQILHLERKGFNRSKVDWITTAFYAGLMDFAPYANDNKYHSWLIGIGNELSWNTGPRRYHADDLCIGQTYAQLSNIYDDPKMIAHFKTLADSIIAEPHTASLEWKNDIHMREWAWCDALFMAPTALAYLSNTTKETKYLDIADKLWWKTTDYLYNPKERLYFRDQRYFNQKEANGQPVFWSRGNGWVIAGLARVIDNLPSNYPTRAKYMQLYKDMASRIAELQTSDGTWHAALLDSASYPAKETSGTAFFTYALAWGINNGTLPRDKYLPVVIKGWNALRAAVQENGKLGFVQVVAAAPGHTTAEDTEAYGVGAFMLAGTEMLKLGLKEQKVLNTELHNTLGVVRDGVVEANFSAFASAMKVSSKAPFKVVNALTGEEVAYQIINGQTILFAVKMAPGAKIILKTSPGEPSPVKARTYGRYVPERKDDFAWENDKMAYRMYGKALESTPNEMAYGIDVWCKRTSELVIDKWYKLNNYHHDNGDGMDYYKVGYTLGAGDIAPYINDSLYFPKNYRRFKVLVNGPLRTTFSLEYDAWTAGNTSVTVTKNITLDAGSQLNKFEIVYDMKDGKDMPVAIGIVKRPEPGTILLNEKAGIAGYWEPQHGEDGTTGVGTIVPANVKGMIVDKNHLITKTTATSKKVITYYAGAAWSKAGVYTNSSDWFTYLTGYAKCVQTPVVVTFH</sequence>
<dbReference type="InterPro" id="IPR032342">
    <property type="entry name" value="DUF4861"/>
</dbReference>
<dbReference type="Pfam" id="PF07470">
    <property type="entry name" value="Glyco_hydro_88"/>
    <property type="match status" value="1"/>
</dbReference>
<keyword evidence="1 3" id="KW-0378">Hydrolase</keyword>
<protein>
    <submittedName>
        <fullName evidence="3">Rhamnogalacturonyl hydrolase YesR</fullName>
    </submittedName>
</protein>
<dbReference type="Pfam" id="PF16153">
    <property type="entry name" value="DUF4861"/>
    <property type="match status" value="1"/>
</dbReference>
<dbReference type="PANTHER" id="PTHR33886:SF8">
    <property type="entry name" value="UNSATURATED RHAMNOGALACTURONAN HYDROLASE (EUROFUNG)"/>
    <property type="match status" value="1"/>
</dbReference>
<dbReference type="Gene3D" id="1.50.10.10">
    <property type="match status" value="1"/>
</dbReference>
<dbReference type="GO" id="GO:0016787">
    <property type="term" value="F:hydrolase activity"/>
    <property type="evidence" value="ECO:0007669"/>
    <property type="project" value="UniProtKB-KW"/>
</dbReference>
<proteinExistence type="predicted"/>
<evidence type="ECO:0000313" key="3">
    <source>
        <dbReference type="EMBL" id="RAJ11054.1"/>
    </source>
</evidence>
<feature type="chain" id="PRO_5016238224" evidence="2">
    <location>
        <begin position="22"/>
        <end position="725"/>
    </location>
</feature>
<dbReference type="InterPro" id="IPR010905">
    <property type="entry name" value="Glyco_hydro_88"/>
</dbReference>
<dbReference type="Proteomes" id="UP000249547">
    <property type="component" value="Unassembled WGS sequence"/>
</dbReference>
<keyword evidence="2" id="KW-0732">Signal</keyword>
<dbReference type="InterPro" id="IPR008928">
    <property type="entry name" value="6-hairpin_glycosidase_sf"/>
</dbReference>
<dbReference type="InterPro" id="IPR012341">
    <property type="entry name" value="6hp_glycosidase-like_sf"/>
</dbReference>
<dbReference type="RefSeq" id="WP_158538511.1">
    <property type="nucleotide sequence ID" value="NZ_QLLL01000001.1"/>
</dbReference>
<dbReference type="SUPFAM" id="SSF48208">
    <property type="entry name" value="Six-hairpin glycosidases"/>
    <property type="match status" value="1"/>
</dbReference>
<dbReference type="OrthoDB" id="258246at2"/>
<reference evidence="3 4" key="1">
    <citation type="submission" date="2018-06" db="EMBL/GenBank/DDBJ databases">
        <title>Genomic Encyclopedia of Archaeal and Bacterial Type Strains, Phase II (KMG-II): from individual species to whole genera.</title>
        <authorList>
            <person name="Goeker M."/>
        </authorList>
    </citation>
    <scope>NUCLEOTIDE SEQUENCE [LARGE SCALE GENOMIC DNA]</scope>
    <source>
        <strain evidence="3 4">DSM 23857</strain>
    </source>
</reference>
<organism evidence="3 4">
    <name type="scientific">Chitinophaga skermanii</name>
    <dbReference type="NCBI Taxonomy" id="331697"/>
    <lineage>
        <taxon>Bacteria</taxon>
        <taxon>Pseudomonadati</taxon>
        <taxon>Bacteroidota</taxon>
        <taxon>Chitinophagia</taxon>
        <taxon>Chitinophagales</taxon>
        <taxon>Chitinophagaceae</taxon>
        <taxon>Chitinophaga</taxon>
    </lineage>
</organism>
<evidence type="ECO:0000256" key="1">
    <source>
        <dbReference type="ARBA" id="ARBA00022801"/>
    </source>
</evidence>
<dbReference type="GO" id="GO:0005975">
    <property type="term" value="P:carbohydrate metabolic process"/>
    <property type="evidence" value="ECO:0007669"/>
    <property type="project" value="InterPro"/>
</dbReference>
<evidence type="ECO:0000256" key="2">
    <source>
        <dbReference type="SAM" id="SignalP"/>
    </source>
</evidence>
<dbReference type="EMBL" id="QLLL01000001">
    <property type="protein sequence ID" value="RAJ11054.1"/>
    <property type="molecule type" value="Genomic_DNA"/>
</dbReference>
<keyword evidence="4" id="KW-1185">Reference proteome</keyword>
<feature type="signal peptide" evidence="2">
    <location>
        <begin position="1"/>
        <end position="21"/>
    </location>
</feature>
<dbReference type="InterPro" id="IPR052043">
    <property type="entry name" value="PolySaccharide_Degr_Enz"/>
</dbReference>
<accession>A0A327R5T6</accession>
<evidence type="ECO:0000313" key="4">
    <source>
        <dbReference type="Proteomes" id="UP000249547"/>
    </source>
</evidence>
<gene>
    <name evidence="3" type="ORF">LX64_00661</name>
</gene>